<protein>
    <recommendedName>
        <fullName evidence="1">Methyltransferase domain-containing protein</fullName>
    </recommendedName>
</protein>
<sequence>MGTSNSKLKSLQRDIRNSPGYAAGSTPGNTTDLHAQFPQLTNPIVSLNSSIQRPTVIPPYKVIDGRQFKAVGNPKYMLPGDDEELDRLLIAHYAVRIGEWNQRLGRWVRIGPPLHSCCTIAKKLRKFILNVGHIWVRNSCGPGSWTLEMATDFPNSDFCGIDIAEVFPAAIVPRNVKFQKVDVLKGLPFGDNTFDYVYQSEKEWPNMIKELLRVTKPGGWIELVETDLLIHDAGPITESWFSY</sequence>
<evidence type="ECO:0000313" key="3">
    <source>
        <dbReference type="Proteomes" id="UP000268093"/>
    </source>
</evidence>
<dbReference type="GO" id="GO:0008168">
    <property type="term" value="F:methyltransferase activity"/>
    <property type="evidence" value="ECO:0007669"/>
    <property type="project" value="TreeGrafter"/>
</dbReference>
<evidence type="ECO:0000259" key="1">
    <source>
        <dbReference type="Pfam" id="PF13649"/>
    </source>
</evidence>
<organism evidence="2 3">
    <name type="scientific">Jimgerdemannia flammicorona</name>
    <dbReference type="NCBI Taxonomy" id="994334"/>
    <lineage>
        <taxon>Eukaryota</taxon>
        <taxon>Fungi</taxon>
        <taxon>Fungi incertae sedis</taxon>
        <taxon>Mucoromycota</taxon>
        <taxon>Mucoromycotina</taxon>
        <taxon>Endogonomycetes</taxon>
        <taxon>Endogonales</taxon>
        <taxon>Endogonaceae</taxon>
        <taxon>Jimgerdemannia</taxon>
    </lineage>
</organism>
<dbReference type="SUPFAM" id="SSF53335">
    <property type="entry name" value="S-adenosyl-L-methionine-dependent methyltransferases"/>
    <property type="match status" value="1"/>
</dbReference>
<accession>A0A433DEI8</accession>
<feature type="non-terminal residue" evidence="2">
    <location>
        <position position="243"/>
    </location>
</feature>
<reference evidence="2 3" key="1">
    <citation type="journal article" date="2018" name="New Phytol.">
        <title>Phylogenomics of Endogonaceae and evolution of mycorrhizas within Mucoromycota.</title>
        <authorList>
            <person name="Chang Y."/>
            <person name="Desiro A."/>
            <person name="Na H."/>
            <person name="Sandor L."/>
            <person name="Lipzen A."/>
            <person name="Clum A."/>
            <person name="Barry K."/>
            <person name="Grigoriev I.V."/>
            <person name="Martin F.M."/>
            <person name="Stajich J.E."/>
            <person name="Smith M.E."/>
            <person name="Bonito G."/>
            <person name="Spatafora J.W."/>
        </authorList>
    </citation>
    <scope>NUCLEOTIDE SEQUENCE [LARGE SCALE GENOMIC DNA]</scope>
    <source>
        <strain evidence="2 3">GMNB39</strain>
    </source>
</reference>
<evidence type="ECO:0000313" key="2">
    <source>
        <dbReference type="EMBL" id="RUP49239.1"/>
    </source>
</evidence>
<keyword evidence="3" id="KW-1185">Reference proteome</keyword>
<dbReference type="OrthoDB" id="2013972at2759"/>
<dbReference type="InterPro" id="IPR041698">
    <property type="entry name" value="Methyltransf_25"/>
</dbReference>
<gene>
    <name evidence="2" type="ORF">BC936DRAFT_142993</name>
</gene>
<name>A0A433DEI8_9FUNG</name>
<dbReference type="PANTHER" id="PTHR43591:SF24">
    <property type="entry name" value="2-METHOXY-6-POLYPRENYL-1,4-BENZOQUINOL METHYLASE, MITOCHONDRIAL"/>
    <property type="match status" value="1"/>
</dbReference>
<proteinExistence type="predicted"/>
<dbReference type="Gene3D" id="3.40.50.150">
    <property type="entry name" value="Vaccinia Virus protein VP39"/>
    <property type="match status" value="1"/>
</dbReference>
<comment type="caution">
    <text evidence="2">The sequence shown here is derived from an EMBL/GenBank/DDBJ whole genome shotgun (WGS) entry which is preliminary data.</text>
</comment>
<dbReference type="CDD" id="cd02440">
    <property type="entry name" value="AdoMet_MTases"/>
    <property type="match status" value="1"/>
</dbReference>
<dbReference type="PANTHER" id="PTHR43591">
    <property type="entry name" value="METHYLTRANSFERASE"/>
    <property type="match status" value="1"/>
</dbReference>
<dbReference type="Pfam" id="PF13649">
    <property type="entry name" value="Methyltransf_25"/>
    <property type="match status" value="1"/>
</dbReference>
<dbReference type="EMBL" id="RBNI01002487">
    <property type="protein sequence ID" value="RUP49239.1"/>
    <property type="molecule type" value="Genomic_DNA"/>
</dbReference>
<dbReference type="Proteomes" id="UP000268093">
    <property type="component" value="Unassembled WGS sequence"/>
</dbReference>
<dbReference type="AlphaFoldDB" id="A0A433DEI8"/>
<feature type="domain" description="Methyltransferase" evidence="1">
    <location>
        <begin position="140"/>
        <end position="219"/>
    </location>
</feature>
<dbReference type="InterPro" id="IPR029063">
    <property type="entry name" value="SAM-dependent_MTases_sf"/>
</dbReference>